<feature type="domain" description="YbaK/aminoacyl-tRNA synthetase-associated" evidence="2">
    <location>
        <begin position="39"/>
        <end position="163"/>
    </location>
</feature>
<comment type="similarity">
    <text evidence="1">Belongs to the PRORSD1 family.</text>
</comment>
<protein>
    <submittedName>
        <fullName evidence="3">Prolyl-tRNA synthetase associated domain-containing protein</fullName>
    </submittedName>
</protein>
<dbReference type="GO" id="GO:0002161">
    <property type="term" value="F:aminoacyl-tRNA deacylase activity"/>
    <property type="evidence" value="ECO:0007669"/>
    <property type="project" value="InterPro"/>
</dbReference>
<dbReference type="CDD" id="cd04335">
    <property type="entry name" value="PrdX_deacylase"/>
    <property type="match status" value="1"/>
</dbReference>
<dbReference type="Gene3D" id="3.90.960.10">
    <property type="entry name" value="YbaK/aminoacyl-tRNA synthetase-associated domain"/>
    <property type="match status" value="1"/>
</dbReference>
<dbReference type="InterPro" id="IPR036754">
    <property type="entry name" value="YbaK/aa-tRNA-synt-asso_dom_sf"/>
</dbReference>
<evidence type="ECO:0000256" key="1">
    <source>
        <dbReference type="ARBA" id="ARBA00010201"/>
    </source>
</evidence>
<reference evidence="3" key="1">
    <citation type="journal article" date="2021" name="PeerJ">
        <title>Extensive microbial diversity within the chicken gut microbiome revealed by metagenomics and culture.</title>
        <authorList>
            <person name="Gilroy R."/>
            <person name="Ravi A."/>
            <person name="Getino M."/>
            <person name="Pursley I."/>
            <person name="Horton D.L."/>
            <person name="Alikhan N.F."/>
            <person name="Baker D."/>
            <person name="Gharbi K."/>
            <person name="Hall N."/>
            <person name="Watson M."/>
            <person name="Adriaenssens E.M."/>
            <person name="Foster-Nyarko E."/>
            <person name="Jarju S."/>
            <person name="Secka A."/>
            <person name="Antonio M."/>
            <person name="Oren A."/>
            <person name="Chaudhuri R.R."/>
            <person name="La Ragione R."/>
            <person name="Hildebrand F."/>
            <person name="Pallen M.J."/>
        </authorList>
    </citation>
    <scope>NUCLEOTIDE SEQUENCE</scope>
    <source>
        <strain evidence="3">CHK192-8294</strain>
    </source>
</reference>
<dbReference type="PANTHER" id="PTHR31423">
    <property type="entry name" value="YBAK DOMAIN-CONTAINING PROTEIN"/>
    <property type="match status" value="1"/>
</dbReference>
<dbReference type="PANTHER" id="PTHR31423:SF3">
    <property type="entry name" value="PROLYL-TRNA SYNTHETASE ASSOCIATED DOMAIN-CONTAINING PROTEIN 1-RELATED"/>
    <property type="match status" value="1"/>
</dbReference>
<dbReference type="AlphaFoldDB" id="A0A9D2MLD6"/>
<accession>A0A9D2MLD6</accession>
<proteinExistence type="inferred from homology"/>
<dbReference type="Proteomes" id="UP000823921">
    <property type="component" value="Unassembled WGS sequence"/>
</dbReference>
<comment type="caution">
    <text evidence="3">The sequence shown here is derived from an EMBL/GenBank/DDBJ whole genome shotgun (WGS) entry which is preliminary data.</text>
</comment>
<organism evidence="3 4">
    <name type="scientific">Candidatus Flavonifractor intestinigallinarum</name>
    <dbReference type="NCBI Taxonomy" id="2838586"/>
    <lineage>
        <taxon>Bacteria</taxon>
        <taxon>Bacillati</taxon>
        <taxon>Bacillota</taxon>
        <taxon>Clostridia</taxon>
        <taxon>Eubacteriales</taxon>
        <taxon>Oscillospiraceae</taxon>
        <taxon>Flavonifractor</taxon>
    </lineage>
</organism>
<name>A0A9D2MLD6_9FIRM</name>
<sequence length="188" mass="21032">MVVDPNVYSGPPAEERHPNEMAVYAFLDELGVPYQRCDHEYANTMEDCKAVEQVLGAPICKNLLLTNRKQTDFYLLMMPGDKPFKTKDVTAQLGCARLSFATPEHMMELLGAAPGSASAFELMHDREGKVQLVMDRELMEGDFISGHPCFSTSTLKLTRSDFLDRFLPAVGHKPILVDLPWPEPETEA</sequence>
<dbReference type="Pfam" id="PF04073">
    <property type="entry name" value="tRNA_edit"/>
    <property type="match status" value="1"/>
</dbReference>
<reference evidence="3" key="2">
    <citation type="submission" date="2021-04" db="EMBL/GenBank/DDBJ databases">
        <authorList>
            <person name="Gilroy R."/>
        </authorList>
    </citation>
    <scope>NUCLEOTIDE SEQUENCE</scope>
    <source>
        <strain evidence="3">CHK192-8294</strain>
    </source>
</reference>
<dbReference type="InterPro" id="IPR007214">
    <property type="entry name" value="YbaK/aa-tRNA-synth-assoc-dom"/>
</dbReference>
<evidence type="ECO:0000259" key="2">
    <source>
        <dbReference type="Pfam" id="PF04073"/>
    </source>
</evidence>
<evidence type="ECO:0000313" key="4">
    <source>
        <dbReference type="Proteomes" id="UP000823921"/>
    </source>
</evidence>
<dbReference type="SUPFAM" id="SSF55826">
    <property type="entry name" value="YbaK/ProRS associated domain"/>
    <property type="match status" value="1"/>
</dbReference>
<evidence type="ECO:0000313" key="3">
    <source>
        <dbReference type="EMBL" id="HJB79840.1"/>
    </source>
</evidence>
<gene>
    <name evidence="3" type="ORF">H9712_02535</name>
</gene>
<dbReference type="EMBL" id="DWXO01000024">
    <property type="protein sequence ID" value="HJB79840.1"/>
    <property type="molecule type" value="Genomic_DNA"/>
</dbReference>
<dbReference type="InterPro" id="IPR040285">
    <property type="entry name" value="ProX/PRXD1"/>
</dbReference>